<dbReference type="SMART" id="SM00233">
    <property type="entry name" value="PH"/>
    <property type="match status" value="1"/>
</dbReference>
<feature type="compositionally biased region" description="Low complexity" evidence="2">
    <location>
        <begin position="90"/>
        <end position="108"/>
    </location>
</feature>
<evidence type="ECO:0000256" key="2">
    <source>
        <dbReference type="SAM" id="MobiDB-lite"/>
    </source>
</evidence>
<dbReference type="Gene3D" id="2.30.29.30">
    <property type="entry name" value="Pleckstrin-homology domain (PH domain)/Phosphotyrosine-binding domain (PTB)"/>
    <property type="match status" value="1"/>
</dbReference>
<feature type="region of interest" description="Disordered" evidence="2">
    <location>
        <begin position="78"/>
        <end position="108"/>
    </location>
</feature>
<dbReference type="OrthoDB" id="5598057at2759"/>
<dbReference type="PROSITE" id="PS50003">
    <property type="entry name" value="PH_DOMAIN"/>
    <property type="match status" value="1"/>
</dbReference>
<dbReference type="PANTHER" id="PTHR31941:SF1">
    <property type="entry name" value="CYTOSKELETAL SIGNALING PROTEIN SLM1"/>
    <property type="match status" value="1"/>
</dbReference>
<feature type="domain" description="PH" evidence="3">
    <location>
        <begin position="331"/>
        <end position="441"/>
    </location>
</feature>
<keyword evidence="5" id="KW-1185">Reference proteome</keyword>
<dbReference type="SUPFAM" id="SSF103657">
    <property type="entry name" value="BAR/IMD domain-like"/>
    <property type="match status" value="1"/>
</dbReference>
<organism evidence="4 5">
    <name type="scientific">Nadsonia fulvescens var. elongata DSM 6958</name>
    <dbReference type="NCBI Taxonomy" id="857566"/>
    <lineage>
        <taxon>Eukaryota</taxon>
        <taxon>Fungi</taxon>
        <taxon>Dikarya</taxon>
        <taxon>Ascomycota</taxon>
        <taxon>Saccharomycotina</taxon>
        <taxon>Dipodascomycetes</taxon>
        <taxon>Dipodascales</taxon>
        <taxon>Dipodascales incertae sedis</taxon>
        <taxon>Nadsonia</taxon>
    </lineage>
</organism>
<gene>
    <name evidence="4" type="ORF">NADFUDRAFT_45544</name>
</gene>
<dbReference type="InterPro" id="IPR046868">
    <property type="entry name" value="BAR_4"/>
</dbReference>
<dbReference type="Proteomes" id="UP000095009">
    <property type="component" value="Unassembled WGS sequence"/>
</dbReference>
<dbReference type="InterPro" id="IPR001849">
    <property type="entry name" value="PH_domain"/>
</dbReference>
<keyword evidence="1" id="KW-0597">Phosphoprotein</keyword>
<reference evidence="4 5" key="1">
    <citation type="journal article" date="2016" name="Proc. Natl. Acad. Sci. U.S.A.">
        <title>Comparative genomics of biotechnologically important yeasts.</title>
        <authorList>
            <person name="Riley R."/>
            <person name="Haridas S."/>
            <person name="Wolfe K.H."/>
            <person name="Lopes M.R."/>
            <person name="Hittinger C.T."/>
            <person name="Goeker M."/>
            <person name="Salamov A.A."/>
            <person name="Wisecaver J.H."/>
            <person name="Long T.M."/>
            <person name="Calvey C.H."/>
            <person name="Aerts A.L."/>
            <person name="Barry K.W."/>
            <person name="Choi C."/>
            <person name="Clum A."/>
            <person name="Coughlan A.Y."/>
            <person name="Deshpande S."/>
            <person name="Douglass A.P."/>
            <person name="Hanson S.J."/>
            <person name="Klenk H.-P."/>
            <person name="LaButti K.M."/>
            <person name="Lapidus A."/>
            <person name="Lindquist E.A."/>
            <person name="Lipzen A.M."/>
            <person name="Meier-Kolthoff J.P."/>
            <person name="Ohm R.A."/>
            <person name="Otillar R.P."/>
            <person name="Pangilinan J.L."/>
            <person name="Peng Y."/>
            <person name="Rokas A."/>
            <person name="Rosa C.A."/>
            <person name="Scheuner C."/>
            <person name="Sibirny A.A."/>
            <person name="Slot J.C."/>
            <person name="Stielow J.B."/>
            <person name="Sun H."/>
            <person name="Kurtzman C.P."/>
            <person name="Blackwell M."/>
            <person name="Grigoriev I.V."/>
            <person name="Jeffries T.W."/>
        </authorList>
    </citation>
    <scope>NUCLEOTIDE SEQUENCE [LARGE SCALE GENOMIC DNA]</scope>
    <source>
        <strain evidence="4 5">DSM 6958</strain>
    </source>
</reference>
<evidence type="ECO:0000259" key="3">
    <source>
        <dbReference type="PROSITE" id="PS50003"/>
    </source>
</evidence>
<dbReference type="Pfam" id="PF20400">
    <property type="entry name" value="BAR_4"/>
    <property type="match status" value="1"/>
</dbReference>
<feature type="compositionally biased region" description="Polar residues" evidence="2">
    <location>
        <begin position="1"/>
        <end position="11"/>
    </location>
</feature>
<feature type="compositionally biased region" description="Low complexity" evidence="2">
    <location>
        <begin position="478"/>
        <end position="505"/>
    </location>
</feature>
<evidence type="ECO:0000313" key="5">
    <source>
        <dbReference type="Proteomes" id="UP000095009"/>
    </source>
</evidence>
<evidence type="ECO:0000256" key="1">
    <source>
        <dbReference type="ARBA" id="ARBA00022553"/>
    </source>
</evidence>
<dbReference type="Pfam" id="PF20399">
    <property type="entry name" value="PH_20"/>
    <property type="match status" value="1"/>
</dbReference>
<protein>
    <recommendedName>
        <fullName evidence="3">PH domain-containing protein</fullName>
    </recommendedName>
</protein>
<proteinExistence type="predicted"/>
<dbReference type="InterPro" id="IPR046869">
    <property type="entry name" value="SLM1/RGC1-like_PH"/>
</dbReference>
<evidence type="ECO:0000313" key="4">
    <source>
        <dbReference type="EMBL" id="ODQ67446.1"/>
    </source>
</evidence>
<sequence>MSRSASMTSNAVPLANSADPSIANFNDPTQLLITRLENWSHAVTLMEDFIESHAVTQKSITSGLEKSRKSIADAPRFDQETTPLSHGSTASPHPAASGGDASAASEASTGPLGISDCFATMRARTERLINLSMETESSLRTSVLPQLNTLQGDIEKHLKGLRGTNVKSGKEVEKAIQTTVKAIENLSINTTHFESFAGATSGPHSHDSDLKRDPYVSHRYVLSCVDDQIAKENQQIDTIIYTEKNFQTLERHIVQVLQQASHLVNQILSKYSQEKVNTYSTIASDFSRIPEDYEWNSFVNRRASSLVDPAHPNKRDFATINFTNKNHISTAPVVTGMLQRKEGLAMLKSYSTGYYVVTHSGFLHQYNSQDPVRDPMPVFSLYLPDTQLGPMSTRESGKFKFKINGKDRNKTISIKKSTYYFKTSTFDELAQWYDAIAQASGSTHANQPGASAVGAGTLSETDDETSPVTSPVHTNVVAPESAAPTSTAHASATHAPAAHGSTAPALSASPVQNEVPIIEHSMESHSIGDPTSRPF</sequence>
<name>A0A1E3PPT7_9ASCO</name>
<feature type="region of interest" description="Disordered" evidence="2">
    <location>
        <begin position="1"/>
        <end position="23"/>
    </location>
</feature>
<dbReference type="Gene3D" id="1.20.1270.60">
    <property type="entry name" value="Arfaptin homology (AH) domain/BAR domain"/>
    <property type="match status" value="1"/>
</dbReference>
<dbReference type="PANTHER" id="PTHR31941">
    <property type="entry name" value="CYTOSKELETAL SIGNALING PROTEIN SLM1"/>
    <property type="match status" value="1"/>
</dbReference>
<dbReference type="AlphaFoldDB" id="A0A1E3PPT7"/>
<dbReference type="EMBL" id="KV454407">
    <property type="protein sequence ID" value="ODQ67446.1"/>
    <property type="molecule type" value="Genomic_DNA"/>
</dbReference>
<dbReference type="STRING" id="857566.A0A1E3PPT7"/>
<feature type="region of interest" description="Disordered" evidence="2">
    <location>
        <begin position="442"/>
        <end position="507"/>
    </location>
</feature>
<dbReference type="SUPFAM" id="SSF50729">
    <property type="entry name" value="PH domain-like"/>
    <property type="match status" value="1"/>
</dbReference>
<accession>A0A1E3PPT7</accession>
<dbReference type="InterPro" id="IPR027267">
    <property type="entry name" value="AH/BAR_dom_sf"/>
</dbReference>
<dbReference type="InterPro" id="IPR011993">
    <property type="entry name" value="PH-like_dom_sf"/>
</dbReference>
<feature type="compositionally biased region" description="Polar residues" evidence="2">
    <location>
        <begin position="80"/>
        <end position="89"/>
    </location>
</feature>